<accession>A0AAF5I2S9</accession>
<dbReference type="PROSITE" id="PS01009">
    <property type="entry name" value="CRISP_1"/>
    <property type="match status" value="3"/>
</dbReference>
<feature type="transmembrane region" description="Helical" evidence="2">
    <location>
        <begin position="699"/>
        <end position="724"/>
    </location>
</feature>
<protein>
    <submittedName>
        <fullName evidence="5">SCP domain-containing protein</fullName>
    </submittedName>
</protein>
<dbReference type="InterPro" id="IPR001283">
    <property type="entry name" value="CRISP-related"/>
</dbReference>
<feature type="transmembrane region" description="Helical" evidence="2">
    <location>
        <begin position="84"/>
        <end position="101"/>
    </location>
</feature>
<evidence type="ECO:0000256" key="2">
    <source>
        <dbReference type="SAM" id="Phobius"/>
    </source>
</evidence>
<dbReference type="PRINTS" id="PR00837">
    <property type="entry name" value="V5TPXLIKE"/>
</dbReference>
<feature type="region of interest" description="Disordered" evidence="1">
    <location>
        <begin position="664"/>
        <end position="689"/>
    </location>
</feature>
<keyword evidence="2" id="KW-0812">Transmembrane</keyword>
<dbReference type="PANTHER" id="PTHR10334">
    <property type="entry name" value="CYSTEINE-RICH SECRETORY PROTEIN-RELATED"/>
    <property type="match status" value="1"/>
</dbReference>
<dbReference type="InterPro" id="IPR018244">
    <property type="entry name" value="Allrgn_V5/Tpx1_CS"/>
</dbReference>
<keyword evidence="2" id="KW-1133">Transmembrane helix</keyword>
<dbReference type="SMART" id="SM00198">
    <property type="entry name" value="SCP"/>
    <property type="match status" value="3"/>
</dbReference>
<feature type="domain" description="SCP" evidence="3">
    <location>
        <begin position="530"/>
        <end position="661"/>
    </location>
</feature>
<proteinExistence type="predicted"/>
<feature type="compositionally biased region" description="Basic residues" evidence="1">
    <location>
        <begin position="667"/>
        <end position="682"/>
    </location>
</feature>
<dbReference type="CDD" id="cd05382">
    <property type="entry name" value="CAP_GAPR1-like"/>
    <property type="match status" value="3"/>
</dbReference>
<feature type="transmembrane region" description="Helical" evidence="2">
    <location>
        <begin position="329"/>
        <end position="350"/>
    </location>
</feature>
<reference evidence="5" key="1">
    <citation type="submission" date="2024-02" db="UniProtKB">
        <authorList>
            <consortium name="WormBaseParasite"/>
        </authorList>
    </citation>
    <scope>IDENTIFICATION</scope>
</reference>
<evidence type="ECO:0000259" key="3">
    <source>
        <dbReference type="SMART" id="SM00198"/>
    </source>
</evidence>
<evidence type="ECO:0000313" key="4">
    <source>
        <dbReference type="Proteomes" id="UP000035681"/>
    </source>
</evidence>
<dbReference type="AlphaFoldDB" id="A0AAF5I2S9"/>
<name>A0AAF5I2S9_STRER</name>
<dbReference type="Pfam" id="PF00188">
    <property type="entry name" value="CAP"/>
    <property type="match status" value="3"/>
</dbReference>
<dbReference type="InterPro" id="IPR034113">
    <property type="entry name" value="SCP_GAPR1-like"/>
</dbReference>
<organism evidence="4 5">
    <name type="scientific">Strongyloides stercoralis</name>
    <name type="common">Threadworm</name>
    <dbReference type="NCBI Taxonomy" id="6248"/>
    <lineage>
        <taxon>Eukaryota</taxon>
        <taxon>Metazoa</taxon>
        <taxon>Ecdysozoa</taxon>
        <taxon>Nematoda</taxon>
        <taxon>Chromadorea</taxon>
        <taxon>Rhabditida</taxon>
        <taxon>Tylenchina</taxon>
        <taxon>Panagrolaimomorpha</taxon>
        <taxon>Strongyloidoidea</taxon>
        <taxon>Strongyloididae</taxon>
        <taxon>Strongyloides</taxon>
    </lineage>
</organism>
<feature type="region of interest" description="Disordered" evidence="1">
    <location>
        <begin position="421"/>
        <end position="473"/>
    </location>
</feature>
<keyword evidence="4" id="KW-1185">Reference proteome</keyword>
<feature type="domain" description="SCP" evidence="3">
    <location>
        <begin position="917"/>
        <end position="1048"/>
    </location>
</feature>
<sequence>YKPTTDIFWHIIEDFYYSVTLFMLNMLRMRVYACALSTNMIIDLVYAHEAINTFPYKHYCSRKKFTLCFLILEFIISKKKMNNSLVLFSLLVLLGLIYHSNTQSISYSLRSENGKLIYTYNGNDYDTKEKLEDAIQKDYPDTIISFGGDNDNGKKRKIDISKWKGNNTFSNKIFDEIWETYNYDNDKAKNFRVMKNKFFNEQNKYRVAHGVKKLIKSQDLEDKAQVYANVIAELGDLEHDPNNEIEGTGENLAYGTTFIGHLAVKGWYDEIDLYDFSKQGHSAETGHFTQLVWKDTTHAGFGVVEKDDVVYVVCKYSPPGNYPGDTPSLYIVIFILFGFLSLSLSVRFSYSISQIYDNGKVYFIYNGQNYDTITEVMKQVQKDRDEYFKSLNFGPSVIYITRYPNIRPIFERTTLPPSINVEPVSKVTQPPRPTARPFSRNPEPQIVTEKPAPRPTIPPKTAKPGVTQAPPNNRIDPMYIPNPDEVDNLYTFDVNVEKKKKSSGPFSERVYDEVWNGYDYKKDYKTGYLDMRDRILEETNRYREAHGVEPLTYDYDLEKASQEYAKYLGDRNLFDHDPKNKPNGWGENLAKMSASLGSLATKKWYDEVSMYDFVNNRYVPGTGHFTALVWKETTKVGCGIYMKNEILYVVCKYTPRGNMRNDFYRNGTKKGMGRREGKRRKERRESNTRGKNLNRHLDFIFTPSLYIVMFILFGFLSLSSGFSYHITQVRRGRNVHYLYKGRHYRSYSDAMAQVRRDRDEYLRRITRKPPVVVIIRNPTKKPVRTRRPVRPVSKLTWRPRPIAGQFTVTPKPPIITRAPAPRPVPTIARHHPKPTNPPTTIKIVTKGTDKPNVVTQIPPKNRIDPIYIPKPKDVDDLYPFSIDREKVKNSGPFSIKVFDEVWKGYDYKSDYKTGYLDMRNRILEETNRYREAHGVEPLTYDYDLEKASQKYAKYLADRNLFDHDPLNKQNAWGENLARMSAALGPLATKRWYDEVDMYDFVNKRYVPGTGHFTQLVWKDTKKVGCGIYLKREDLYVVCKYTPQGNFRDEFAEKIINRQSFFIRLIIQDCFYSVTLFMLNMPRIFRLLI</sequence>
<dbReference type="InterPro" id="IPR035940">
    <property type="entry name" value="CAP_sf"/>
</dbReference>
<dbReference type="WBParaSite" id="TCONS_00012159.p1">
    <property type="protein sequence ID" value="TCONS_00012159.p1"/>
    <property type="gene ID" value="XLOC_007582"/>
</dbReference>
<dbReference type="FunFam" id="3.40.33.10:FF:000010">
    <property type="entry name" value="Predicted protein"/>
    <property type="match status" value="1"/>
</dbReference>
<dbReference type="InterPro" id="IPR014044">
    <property type="entry name" value="CAP_dom"/>
</dbReference>
<dbReference type="SUPFAM" id="SSF55797">
    <property type="entry name" value="PR-1-like"/>
    <property type="match status" value="3"/>
</dbReference>
<evidence type="ECO:0000313" key="5">
    <source>
        <dbReference type="WBParaSite" id="TCONS_00012159.p1"/>
    </source>
</evidence>
<keyword evidence="2" id="KW-0472">Membrane</keyword>
<dbReference type="Gene3D" id="3.40.33.10">
    <property type="entry name" value="CAP"/>
    <property type="match status" value="3"/>
</dbReference>
<feature type="domain" description="SCP" evidence="3">
    <location>
        <begin position="193"/>
        <end position="324"/>
    </location>
</feature>
<dbReference type="GO" id="GO:0005576">
    <property type="term" value="C:extracellular region"/>
    <property type="evidence" value="ECO:0007669"/>
    <property type="project" value="InterPro"/>
</dbReference>
<evidence type="ECO:0000256" key="1">
    <source>
        <dbReference type="SAM" id="MobiDB-lite"/>
    </source>
</evidence>
<dbReference type="Proteomes" id="UP000035681">
    <property type="component" value="Unplaced"/>
</dbReference>